<dbReference type="EMBL" id="JACHHN010000011">
    <property type="protein sequence ID" value="MBB5193379.1"/>
    <property type="molecule type" value="Genomic_DNA"/>
</dbReference>
<name>A0A840RI80_9NEIS</name>
<dbReference type="InterPro" id="IPR051606">
    <property type="entry name" value="Polyketide_Oxido-like"/>
</dbReference>
<dbReference type="Pfam" id="PF13460">
    <property type="entry name" value="NAD_binding_10"/>
    <property type="match status" value="1"/>
</dbReference>
<dbReference type="CDD" id="cd05244">
    <property type="entry name" value="BVR-B_like_SDR_a"/>
    <property type="match status" value="1"/>
</dbReference>
<comment type="caution">
    <text evidence="2">The sequence shown here is derived from an EMBL/GenBank/DDBJ whole genome shotgun (WGS) entry which is preliminary data.</text>
</comment>
<organism evidence="2 3">
    <name type="scientific">Silvimonas terrae</name>
    <dbReference type="NCBI Taxonomy" id="300266"/>
    <lineage>
        <taxon>Bacteria</taxon>
        <taxon>Pseudomonadati</taxon>
        <taxon>Pseudomonadota</taxon>
        <taxon>Betaproteobacteria</taxon>
        <taxon>Neisseriales</taxon>
        <taxon>Chitinibacteraceae</taxon>
        <taxon>Silvimonas</taxon>
    </lineage>
</organism>
<proteinExistence type="predicted"/>
<evidence type="ECO:0000313" key="3">
    <source>
        <dbReference type="Proteomes" id="UP000543030"/>
    </source>
</evidence>
<gene>
    <name evidence="2" type="ORF">HNQ50_004136</name>
</gene>
<keyword evidence="3" id="KW-1185">Reference proteome</keyword>
<accession>A0A840RI80</accession>
<dbReference type="SUPFAM" id="SSF51735">
    <property type="entry name" value="NAD(P)-binding Rossmann-fold domains"/>
    <property type="match status" value="1"/>
</dbReference>
<evidence type="ECO:0000313" key="2">
    <source>
        <dbReference type="EMBL" id="MBB5193379.1"/>
    </source>
</evidence>
<dbReference type="RefSeq" id="WP_184103029.1">
    <property type="nucleotide sequence ID" value="NZ_JACHHN010000011.1"/>
</dbReference>
<protein>
    <recommendedName>
        <fullName evidence="1">NAD(P)-binding domain-containing protein</fullName>
    </recommendedName>
</protein>
<dbReference type="PANTHER" id="PTHR43355:SF2">
    <property type="entry name" value="FLAVIN REDUCTASE (NADPH)"/>
    <property type="match status" value="1"/>
</dbReference>
<evidence type="ECO:0000259" key="1">
    <source>
        <dbReference type="Pfam" id="PF13460"/>
    </source>
</evidence>
<feature type="domain" description="NAD(P)-binding" evidence="1">
    <location>
        <begin position="7"/>
        <end position="193"/>
    </location>
</feature>
<dbReference type="AlphaFoldDB" id="A0A840RI80"/>
<dbReference type="PANTHER" id="PTHR43355">
    <property type="entry name" value="FLAVIN REDUCTASE (NADPH)"/>
    <property type="match status" value="1"/>
</dbReference>
<dbReference type="GO" id="GO:0016646">
    <property type="term" value="F:oxidoreductase activity, acting on the CH-NH group of donors, NAD or NADP as acceptor"/>
    <property type="evidence" value="ECO:0007669"/>
    <property type="project" value="TreeGrafter"/>
</dbReference>
<dbReference type="InterPro" id="IPR016040">
    <property type="entry name" value="NAD(P)-bd_dom"/>
</dbReference>
<dbReference type="InterPro" id="IPR036291">
    <property type="entry name" value="NAD(P)-bd_dom_sf"/>
</dbReference>
<dbReference type="Proteomes" id="UP000543030">
    <property type="component" value="Unassembled WGS sequence"/>
</dbReference>
<sequence length="204" mass="21706">MKIAIIGVTGRAGSRIAEEACRRGHSVTGIVRNPQDAPTPKGCVSLAKGDATRPEELAPLIKGHDVVVSAAHFSVLKAAPLLAAVKDAAVPRLVVVGGAASLEVAPGKIVLDDPNFPEAYKVEAVPGKQFLDDLRAEKAVLWTFISPPAEFAPGERTGKFRIGKDQLLADSHGRSHISMEDYAIALVDELENPQHTQTRFTVGY</sequence>
<reference evidence="2 3" key="1">
    <citation type="submission" date="2020-08" db="EMBL/GenBank/DDBJ databases">
        <title>Genomic Encyclopedia of Type Strains, Phase IV (KMG-IV): sequencing the most valuable type-strain genomes for metagenomic binning, comparative biology and taxonomic classification.</title>
        <authorList>
            <person name="Goeker M."/>
        </authorList>
    </citation>
    <scope>NUCLEOTIDE SEQUENCE [LARGE SCALE GENOMIC DNA]</scope>
    <source>
        <strain evidence="2 3">DSM 18233</strain>
    </source>
</reference>
<dbReference type="Gene3D" id="3.40.50.720">
    <property type="entry name" value="NAD(P)-binding Rossmann-like Domain"/>
    <property type="match status" value="1"/>
</dbReference>